<evidence type="ECO:0000313" key="7">
    <source>
        <dbReference type="EMBL" id="NMH79142.1"/>
    </source>
</evidence>
<evidence type="ECO:0000259" key="6">
    <source>
        <dbReference type="Pfam" id="PF08281"/>
    </source>
</evidence>
<dbReference type="InterPro" id="IPR013324">
    <property type="entry name" value="RNA_pol_sigma_r3/r4-like"/>
</dbReference>
<evidence type="ECO:0000256" key="2">
    <source>
        <dbReference type="ARBA" id="ARBA00023015"/>
    </source>
</evidence>
<keyword evidence="8" id="KW-1185">Reference proteome</keyword>
<comment type="similarity">
    <text evidence="1">Belongs to the sigma-70 factor family. ECF subfamily.</text>
</comment>
<dbReference type="SUPFAM" id="SSF88659">
    <property type="entry name" value="Sigma3 and sigma4 domains of RNA polymerase sigma factors"/>
    <property type="match status" value="1"/>
</dbReference>
<keyword evidence="4" id="KW-0804">Transcription</keyword>
<dbReference type="InterPro" id="IPR036388">
    <property type="entry name" value="WH-like_DNA-bd_sf"/>
</dbReference>
<evidence type="ECO:0000256" key="4">
    <source>
        <dbReference type="ARBA" id="ARBA00023163"/>
    </source>
</evidence>
<dbReference type="NCBIfam" id="TIGR02937">
    <property type="entry name" value="sigma70-ECF"/>
    <property type="match status" value="1"/>
</dbReference>
<accession>A0ABX1RFG1</accession>
<dbReference type="SUPFAM" id="SSF88946">
    <property type="entry name" value="Sigma2 domain of RNA polymerase sigma factors"/>
    <property type="match status" value="1"/>
</dbReference>
<dbReference type="InterPro" id="IPR007627">
    <property type="entry name" value="RNA_pol_sigma70_r2"/>
</dbReference>
<name>A0ABX1RFG1_9PSEU</name>
<dbReference type="Proteomes" id="UP001296706">
    <property type="component" value="Unassembled WGS sequence"/>
</dbReference>
<organism evidence="7 8">
    <name type="scientific">Pseudonocardia xinjiangensis</name>
    <dbReference type="NCBI Taxonomy" id="75289"/>
    <lineage>
        <taxon>Bacteria</taxon>
        <taxon>Bacillati</taxon>
        <taxon>Actinomycetota</taxon>
        <taxon>Actinomycetes</taxon>
        <taxon>Pseudonocardiales</taxon>
        <taxon>Pseudonocardiaceae</taxon>
        <taxon>Pseudonocardia</taxon>
    </lineage>
</organism>
<keyword evidence="2" id="KW-0805">Transcription regulation</keyword>
<dbReference type="InterPro" id="IPR014284">
    <property type="entry name" value="RNA_pol_sigma-70_dom"/>
</dbReference>
<dbReference type="InterPro" id="IPR039425">
    <property type="entry name" value="RNA_pol_sigma-70-like"/>
</dbReference>
<feature type="domain" description="RNA polymerase sigma factor 70 region 4 type 2" evidence="6">
    <location>
        <begin position="156"/>
        <end position="203"/>
    </location>
</feature>
<evidence type="ECO:0000259" key="5">
    <source>
        <dbReference type="Pfam" id="PF04542"/>
    </source>
</evidence>
<protein>
    <submittedName>
        <fullName evidence="7">Sigma-70 family RNA polymerase sigma factor</fullName>
    </submittedName>
</protein>
<evidence type="ECO:0000256" key="3">
    <source>
        <dbReference type="ARBA" id="ARBA00023082"/>
    </source>
</evidence>
<dbReference type="EMBL" id="JAAXKY010000060">
    <property type="protein sequence ID" value="NMH79142.1"/>
    <property type="molecule type" value="Genomic_DNA"/>
</dbReference>
<dbReference type="InterPro" id="IPR013325">
    <property type="entry name" value="RNA_pol_sigma_r2"/>
</dbReference>
<dbReference type="Gene3D" id="1.10.1740.10">
    <property type="match status" value="1"/>
</dbReference>
<feature type="domain" description="RNA polymerase sigma-70 region 2" evidence="5">
    <location>
        <begin position="56"/>
        <end position="123"/>
    </location>
</feature>
<proteinExistence type="inferred from homology"/>
<comment type="caution">
    <text evidence="7">The sequence shown here is derived from an EMBL/GenBank/DDBJ whole genome shotgun (WGS) entry which is preliminary data.</text>
</comment>
<dbReference type="Pfam" id="PF04542">
    <property type="entry name" value="Sigma70_r2"/>
    <property type="match status" value="1"/>
</dbReference>
<dbReference type="InterPro" id="IPR013249">
    <property type="entry name" value="RNA_pol_sigma70_r4_t2"/>
</dbReference>
<reference evidence="7 8" key="1">
    <citation type="submission" date="2020-04" db="EMBL/GenBank/DDBJ databases">
        <authorList>
            <person name="Klaysubun C."/>
            <person name="Duangmal K."/>
            <person name="Lipun K."/>
        </authorList>
    </citation>
    <scope>NUCLEOTIDE SEQUENCE [LARGE SCALE GENOMIC DNA]</scope>
    <source>
        <strain evidence="7 8">JCM 11839</strain>
    </source>
</reference>
<keyword evidence="3" id="KW-0731">Sigma factor</keyword>
<evidence type="ECO:0000313" key="8">
    <source>
        <dbReference type="Proteomes" id="UP001296706"/>
    </source>
</evidence>
<evidence type="ECO:0000256" key="1">
    <source>
        <dbReference type="ARBA" id="ARBA00010641"/>
    </source>
</evidence>
<dbReference type="Gene3D" id="1.10.10.10">
    <property type="entry name" value="Winged helix-like DNA-binding domain superfamily/Winged helix DNA-binding domain"/>
    <property type="match status" value="1"/>
</dbReference>
<dbReference type="PANTHER" id="PTHR43133:SF62">
    <property type="entry name" value="RNA POLYMERASE SIGMA FACTOR SIGZ"/>
    <property type="match status" value="1"/>
</dbReference>
<sequence>MRGETRVTDLEAARVRPEVEPLAPIRATDGALAEDTDADLARRFRAGDPAALREAYDRHSRVVYGLASRALAGHDDAEDVTQQVFVGAWRSRATFDPGKGSLGGWLVGITRRQIADGYAARARDRKITERAAHAAVAQHPGPVPDHVVDAVVVADEMGRLPPQQRTVVRLAFFDDLTHQQISAVTGLPLGTVKSHLRRGLVRLRRRWEVDGVASRP</sequence>
<dbReference type="CDD" id="cd06171">
    <property type="entry name" value="Sigma70_r4"/>
    <property type="match status" value="1"/>
</dbReference>
<dbReference type="Pfam" id="PF08281">
    <property type="entry name" value="Sigma70_r4_2"/>
    <property type="match status" value="1"/>
</dbReference>
<gene>
    <name evidence="7" type="ORF">HF577_18865</name>
</gene>
<dbReference type="PANTHER" id="PTHR43133">
    <property type="entry name" value="RNA POLYMERASE ECF-TYPE SIGMA FACTO"/>
    <property type="match status" value="1"/>
</dbReference>